<dbReference type="PIRSF" id="PIRSF037847">
    <property type="entry name" value="NiaR"/>
    <property type="match status" value="1"/>
</dbReference>
<dbReference type="InterPro" id="IPR026043">
    <property type="entry name" value="NadR"/>
</dbReference>
<dbReference type="PANTHER" id="PTHR40068:SF1">
    <property type="entry name" value="TRANSCRIPTION REPRESSOR NIAR-RELATED"/>
    <property type="match status" value="1"/>
</dbReference>
<reference evidence="3 4" key="1">
    <citation type="journal article" date="2013" name="PLoS ONE">
        <title>Comparative Genomic Characterization of Three Streptococcus parauberis Strains in Fish Pathogen, as Assessed by Wide-Genome Analyses.</title>
        <authorList>
            <person name="Nho S.W."/>
            <person name="Hikima J."/>
            <person name="Park S.B."/>
            <person name="Jang H.B."/>
            <person name="Cha I.S."/>
            <person name="Yasuike M."/>
            <person name="Nakamura Y."/>
            <person name="Fujiwara A."/>
            <person name="Sano M."/>
            <person name="Kanai K."/>
            <person name="Kondo H."/>
            <person name="Hirono I."/>
            <person name="Takeyama H."/>
            <person name="Aoki T."/>
            <person name="Jung T.S."/>
        </authorList>
    </citation>
    <scope>NUCLEOTIDE SEQUENCE [LARGE SCALE GENOMIC DNA]</scope>
    <source>
        <strain evidence="3 4">KRS-02083</strain>
    </source>
</reference>
<sequence>MGKRGNPMKAKERRQQILGMLEKSVTALSASYLAEEFGVSRQIIVGDIAILRASQVDILSTPRGYQMNQLLTNSNFTGRIVCQHSIEMTEDELDIIISHGGVVSTVEVEHPIYGMLVASLNIKSKEDIIDFIYKVNHEQAELLSSLTNGLHSHLISCPSQEQFEMIKKKLAHRNILYINK</sequence>
<dbReference type="InterPro" id="IPR013196">
    <property type="entry name" value="HTH_11"/>
</dbReference>
<dbReference type="InterPro" id="IPR036388">
    <property type="entry name" value="WH-like_DNA-bd_sf"/>
</dbReference>
<evidence type="ECO:0000313" key="3">
    <source>
        <dbReference type="EMBL" id="EMG25493.1"/>
    </source>
</evidence>
<comment type="caution">
    <text evidence="3">The sequence shown here is derived from an EMBL/GenBank/DDBJ whole genome shotgun (WGS) entry which is preliminary data.</text>
</comment>
<dbReference type="SUPFAM" id="SSF46785">
    <property type="entry name" value="Winged helix' DNA-binding domain"/>
    <property type="match status" value="1"/>
</dbReference>
<dbReference type="Proteomes" id="UP000011769">
    <property type="component" value="Unassembled WGS sequence"/>
</dbReference>
<feature type="domain" description="3H" evidence="1">
    <location>
        <begin position="80"/>
        <end position="176"/>
    </location>
</feature>
<keyword evidence="4" id="KW-1185">Reference proteome</keyword>
<dbReference type="InterPro" id="IPR035922">
    <property type="entry name" value="3H_dom_sf"/>
</dbReference>
<proteinExistence type="predicted"/>
<dbReference type="Pfam" id="PF08279">
    <property type="entry name" value="HTH_11"/>
    <property type="match status" value="1"/>
</dbReference>
<name>A0ABN0IRM9_9STRE</name>
<protein>
    <submittedName>
        <fullName evidence="3">Transcriptional repressor</fullName>
    </submittedName>
</protein>
<feature type="domain" description="Helix-turn-helix type 11" evidence="2">
    <location>
        <begin position="13"/>
        <end position="66"/>
    </location>
</feature>
<dbReference type="Gene3D" id="1.10.10.10">
    <property type="entry name" value="Winged helix-like DNA-binding domain superfamily/Winged helix DNA-binding domain"/>
    <property type="match status" value="1"/>
</dbReference>
<organism evidence="3 4">
    <name type="scientific">Streptococcus parauberis KRS-02083</name>
    <dbReference type="NCBI Taxonomy" id="1207545"/>
    <lineage>
        <taxon>Bacteria</taxon>
        <taxon>Bacillati</taxon>
        <taxon>Bacillota</taxon>
        <taxon>Bacilli</taxon>
        <taxon>Lactobacillales</taxon>
        <taxon>Streptococcaceae</taxon>
        <taxon>Streptococcus</taxon>
    </lineage>
</organism>
<dbReference type="InterPro" id="IPR036390">
    <property type="entry name" value="WH_DNA-bd_sf"/>
</dbReference>
<dbReference type="SUPFAM" id="SSF75500">
    <property type="entry name" value="Putative transcriptional regulator TM1602, C-terminal domain"/>
    <property type="match status" value="1"/>
</dbReference>
<evidence type="ECO:0000313" key="4">
    <source>
        <dbReference type="Proteomes" id="UP000011769"/>
    </source>
</evidence>
<dbReference type="EMBL" id="ALYM01000003">
    <property type="protein sequence ID" value="EMG25493.1"/>
    <property type="molecule type" value="Genomic_DNA"/>
</dbReference>
<dbReference type="PANTHER" id="PTHR40068">
    <property type="entry name" value="TRANSCRIPTION REPRESSOR NIAR-RELATED"/>
    <property type="match status" value="1"/>
</dbReference>
<evidence type="ECO:0000259" key="2">
    <source>
        <dbReference type="Pfam" id="PF08279"/>
    </source>
</evidence>
<accession>A0ABN0IRM9</accession>
<dbReference type="Gene3D" id="3.30.1340.20">
    <property type="entry name" value="3H domain"/>
    <property type="match status" value="1"/>
</dbReference>
<gene>
    <name evidence="3" type="ORF">SPJ1_0904</name>
</gene>
<evidence type="ECO:0000259" key="1">
    <source>
        <dbReference type="Pfam" id="PF02829"/>
    </source>
</evidence>
<dbReference type="Pfam" id="PF02829">
    <property type="entry name" value="3H"/>
    <property type="match status" value="1"/>
</dbReference>
<dbReference type="InterPro" id="IPR004173">
    <property type="entry name" value="3H_domain"/>
</dbReference>